<evidence type="ECO:0000256" key="1">
    <source>
        <dbReference type="ARBA" id="ARBA00022723"/>
    </source>
</evidence>
<dbReference type="SUPFAM" id="SSF57903">
    <property type="entry name" value="FYVE/PHD zinc finger"/>
    <property type="match status" value="1"/>
</dbReference>
<evidence type="ECO:0000259" key="5">
    <source>
        <dbReference type="SMART" id="SM00249"/>
    </source>
</evidence>
<dbReference type="PANTHER" id="PTHR14296">
    <property type="entry name" value="REMODELING AND SPACING FACTOR 1"/>
    <property type="match status" value="1"/>
</dbReference>
<dbReference type="PROSITE" id="PS01359">
    <property type="entry name" value="ZF_PHD_1"/>
    <property type="match status" value="1"/>
</dbReference>
<evidence type="ECO:0000256" key="3">
    <source>
        <dbReference type="ARBA" id="ARBA00022833"/>
    </source>
</evidence>
<feature type="compositionally biased region" description="Low complexity" evidence="4">
    <location>
        <begin position="647"/>
        <end position="661"/>
    </location>
</feature>
<feature type="compositionally biased region" description="Basic residues" evidence="4">
    <location>
        <begin position="216"/>
        <end position="235"/>
    </location>
</feature>
<dbReference type="InterPro" id="IPR019787">
    <property type="entry name" value="Znf_PHD-finger"/>
</dbReference>
<comment type="caution">
    <text evidence="6">The sequence shown here is derived from an EMBL/GenBank/DDBJ whole genome shotgun (WGS) entry which is preliminary data.</text>
</comment>
<dbReference type="EMBL" id="JAANBB010000286">
    <property type="protein sequence ID" value="KAF7544781.1"/>
    <property type="molecule type" value="Genomic_DNA"/>
</dbReference>
<dbReference type="InterPro" id="IPR001965">
    <property type="entry name" value="Znf_PHD"/>
</dbReference>
<dbReference type="InterPro" id="IPR013083">
    <property type="entry name" value="Znf_RING/FYVE/PHD"/>
</dbReference>
<accession>A0A9P5GZZ8</accession>
<dbReference type="PANTHER" id="PTHR14296:SF3">
    <property type="entry name" value="DIKAR, ISOFORM F"/>
    <property type="match status" value="1"/>
</dbReference>
<dbReference type="GO" id="GO:0006355">
    <property type="term" value="P:regulation of DNA-templated transcription"/>
    <property type="evidence" value="ECO:0007669"/>
    <property type="project" value="InterPro"/>
</dbReference>
<feature type="compositionally biased region" description="Basic and acidic residues" evidence="4">
    <location>
        <begin position="345"/>
        <end position="405"/>
    </location>
</feature>
<feature type="domain" description="Zinc finger PHD-type" evidence="5">
    <location>
        <begin position="452"/>
        <end position="502"/>
    </location>
</feature>
<dbReference type="InterPro" id="IPR028938">
    <property type="entry name" value="Rsf1-like"/>
</dbReference>
<name>A0A9P5GZZ8_9HYPO</name>
<dbReference type="InterPro" id="IPR011011">
    <property type="entry name" value="Znf_FYVE_PHD"/>
</dbReference>
<dbReference type="SMART" id="SM00249">
    <property type="entry name" value="PHD"/>
    <property type="match status" value="1"/>
</dbReference>
<feature type="compositionally biased region" description="Polar residues" evidence="4">
    <location>
        <begin position="625"/>
        <end position="646"/>
    </location>
</feature>
<feature type="compositionally biased region" description="Pro residues" evidence="4">
    <location>
        <begin position="735"/>
        <end position="752"/>
    </location>
</feature>
<reference evidence="6" key="1">
    <citation type="submission" date="2020-03" db="EMBL/GenBank/DDBJ databases">
        <title>Draft Genome Sequence of Cylindrodendrum hubeiense.</title>
        <authorList>
            <person name="Buettner E."/>
            <person name="Kellner H."/>
        </authorList>
    </citation>
    <scope>NUCLEOTIDE SEQUENCE</scope>
    <source>
        <strain evidence="6">IHI 201604</strain>
    </source>
</reference>
<protein>
    <recommendedName>
        <fullName evidence="5">Zinc finger PHD-type domain-containing protein</fullName>
    </recommendedName>
</protein>
<keyword evidence="2" id="KW-0863">Zinc-finger</keyword>
<dbReference type="Proteomes" id="UP000722485">
    <property type="component" value="Unassembled WGS sequence"/>
</dbReference>
<dbReference type="GO" id="GO:0008270">
    <property type="term" value="F:zinc ion binding"/>
    <property type="evidence" value="ECO:0007669"/>
    <property type="project" value="UniProtKB-KW"/>
</dbReference>
<gene>
    <name evidence="6" type="ORF">G7Z17_g9686</name>
</gene>
<dbReference type="Gene3D" id="3.30.40.10">
    <property type="entry name" value="Zinc/RING finger domain, C3HC4 (zinc finger)"/>
    <property type="match status" value="1"/>
</dbReference>
<keyword evidence="7" id="KW-1185">Reference proteome</keyword>
<dbReference type="InterPro" id="IPR019786">
    <property type="entry name" value="Zinc_finger_PHD-type_CS"/>
</dbReference>
<dbReference type="AlphaFoldDB" id="A0A9P5GZZ8"/>
<evidence type="ECO:0000313" key="7">
    <source>
        <dbReference type="Proteomes" id="UP000722485"/>
    </source>
</evidence>
<organism evidence="6 7">
    <name type="scientific">Cylindrodendrum hubeiense</name>
    <dbReference type="NCBI Taxonomy" id="595255"/>
    <lineage>
        <taxon>Eukaryota</taxon>
        <taxon>Fungi</taxon>
        <taxon>Dikarya</taxon>
        <taxon>Ascomycota</taxon>
        <taxon>Pezizomycotina</taxon>
        <taxon>Sordariomycetes</taxon>
        <taxon>Hypocreomycetidae</taxon>
        <taxon>Hypocreales</taxon>
        <taxon>Nectriaceae</taxon>
        <taxon>Cylindrodendrum</taxon>
    </lineage>
</organism>
<feature type="compositionally biased region" description="Polar residues" evidence="4">
    <location>
        <begin position="699"/>
        <end position="711"/>
    </location>
</feature>
<feature type="region of interest" description="Disordered" evidence="4">
    <location>
        <begin position="331"/>
        <end position="422"/>
    </location>
</feature>
<sequence length="752" mass="83571">MSSRKRSLQAVDGNSGNSEPSLLHRIRNMWQFANLCQWIYTFGKAAKIPDSIDIEEIEVECLKPVSPMLGDIALALLKLVSSHRGLTHEIFDEQARKQFLDKAPGDNPFGDDEAPAKFSDFDILTKVVSVASNIVKARANEWMIPCQIRVLQQLTQWTMIHPERIRDKMEEQKDTEQTNWRIEPYGWDADDRTYFVLDDNRVYRLTEAPPSAPTPKPKKSKTYRGGRRSSKRRRTTISTEDEQADTDNGANGEQPKQEDNSLGGMTWECVAVTLADVQSVVDGFRKTRDENEKILRVQLEEHLVPILEKQEEGRKRKELQRERELTNLAKMANAKRSSRIAGKVEQQKQEEQAKDEEKHRRETEVAKRREEAANIKMERERDSRLISREKRLQDRDARRRQHEDELAQLSEDSRSLTAPDGRISERRLQAEIEKNKLALKELEQEEEDWVFDCVCGLYGQVDDGTHSVACEKCNIWQHSKCLGITEAEAERPEFQFVCGSCTRHEEAKSRPRTTIKLKVTHPHSPSGQGQSAKESINTLTPKAVELPTKHAVPAGGTNGQTPNGVPEHGLPSVASGSANGSILNGVALSPNSTLSAQRPVLSTPRAIPVILAPVKLDVGETDRQYQTGNAQQGVTAVSPTASVRTASPSSSFHSLSGGRSFESALTTPKISRDIYRAAYVQNGTLPAQAGISPTKHSPLRSTDPGSASKISIATPILPPVASLSPSPRPQVLTPPSKPSEPPRPSGSPSVKP</sequence>
<dbReference type="GO" id="GO:0031213">
    <property type="term" value="C:RSF complex"/>
    <property type="evidence" value="ECO:0007669"/>
    <property type="project" value="InterPro"/>
</dbReference>
<feature type="region of interest" description="Disordered" evidence="4">
    <location>
        <begin position="625"/>
        <end position="662"/>
    </location>
</feature>
<feature type="region of interest" description="Disordered" evidence="4">
    <location>
        <begin position="206"/>
        <end position="261"/>
    </location>
</feature>
<dbReference type="OrthoDB" id="303107at2759"/>
<dbReference type="Pfam" id="PF00628">
    <property type="entry name" value="PHD"/>
    <property type="match status" value="1"/>
</dbReference>
<evidence type="ECO:0000313" key="6">
    <source>
        <dbReference type="EMBL" id="KAF7544781.1"/>
    </source>
</evidence>
<proteinExistence type="predicted"/>
<feature type="region of interest" description="Disordered" evidence="4">
    <location>
        <begin position="687"/>
        <end position="752"/>
    </location>
</feature>
<keyword evidence="3" id="KW-0862">Zinc</keyword>
<evidence type="ECO:0000256" key="4">
    <source>
        <dbReference type="SAM" id="MobiDB-lite"/>
    </source>
</evidence>
<keyword evidence="1" id="KW-0479">Metal-binding</keyword>
<evidence type="ECO:0000256" key="2">
    <source>
        <dbReference type="ARBA" id="ARBA00022771"/>
    </source>
</evidence>